<evidence type="ECO:0000259" key="4">
    <source>
        <dbReference type="PROSITE" id="PS51498"/>
    </source>
</evidence>
<evidence type="ECO:0000256" key="1">
    <source>
        <dbReference type="ARBA" id="ARBA00022658"/>
    </source>
</evidence>
<evidence type="ECO:0000259" key="3">
    <source>
        <dbReference type="PROSITE" id="PS50211"/>
    </source>
</evidence>
<dbReference type="InterPro" id="IPR051696">
    <property type="entry name" value="DENN_Domain_GEFs"/>
</dbReference>
<dbReference type="InterPro" id="IPR037516">
    <property type="entry name" value="Tripartite_DENN"/>
</dbReference>
<dbReference type="EMBL" id="OC855364">
    <property type="protein sequence ID" value="CAD7621857.1"/>
    <property type="molecule type" value="Genomic_DNA"/>
</dbReference>
<dbReference type="PANTHER" id="PTHR12296:SF30">
    <property type="entry name" value="DENN DOMAIN-CONTAINING PROTEIN CRAG"/>
    <property type="match status" value="1"/>
</dbReference>
<dbReference type="PROSITE" id="PS50211">
    <property type="entry name" value="DENN"/>
    <property type="match status" value="1"/>
</dbReference>
<feature type="region of interest" description="Disordered" evidence="2">
    <location>
        <begin position="1097"/>
        <end position="1131"/>
    </location>
</feature>
<dbReference type="SMART" id="SM00799">
    <property type="entry name" value="DENN"/>
    <property type="match status" value="1"/>
</dbReference>
<dbReference type="Gene3D" id="2.100.10.50">
    <property type="match status" value="1"/>
</dbReference>
<dbReference type="Proteomes" id="UP000759131">
    <property type="component" value="Unassembled WGS sequence"/>
</dbReference>
<dbReference type="PANTHER" id="PTHR12296">
    <property type="entry name" value="DENN DOMAIN-CONTAINING PROTEIN 4"/>
    <property type="match status" value="1"/>
</dbReference>
<dbReference type="SMART" id="SM00800">
    <property type="entry name" value="uDENN"/>
    <property type="match status" value="1"/>
</dbReference>
<dbReference type="EMBL" id="CAJPIZ010000789">
    <property type="protein sequence ID" value="CAG2102287.1"/>
    <property type="molecule type" value="Genomic_DNA"/>
</dbReference>
<evidence type="ECO:0008006" key="7">
    <source>
        <dbReference type="Google" id="ProtNLM"/>
    </source>
</evidence>
<dbReference type="PROSITE" id="PS51498">
    <property type="entry name" value="MABP"/>
    <property type="match status" value="1"/>
</dbReference>
<dbReference type="InterPro" id="IPR005113">
    <property type="entry name" value="uDENN_dom"/>
</dbReference>
<dbReference type="InterPro" id="IPR001194">
    <property type="entry name" value="cDENN_dom"/>
</dbReference>
<dbReference type="InterPro" id="IPR005112">
    <property type="entry name" value="dDENN_dom"/>
</dbReference>
<dbReference type="Pfam" id="PF02141">
    <property type="entry name" value="DENN"/>
    <property type="match status" value="1"/>
</dbReference>
<accession>A0A7R9PUZ6</accession>
<dbReference type="InterPro" id="IPR043153">
    <property type="entry name" value="DENN_C"/>
</dbReference>
<gene>
    <name evidence="5" type="ORF">OSB1V03_LOCUS2327</name>
</gene>
<evidence type="ECO:0000313" key="6">
    <source>
        <dbReference type="Proteomes" id="UP000759131"/>
    </source>
</evidence>
<feature type="region of interest" description="Disordered" evidence="2">
    <location>
        <begin position="1246"/>
        <end position="1321"/>
    </location>
</feature>
<dbReference type="Pfam" id="PF03455">
    <property type="entry name" value="dDENN"/>
    <property type="match status" value="1"/>
</dbReference>
<feature type="region of interest" description="Disordered" evidence="2">
    <location>
        <begin position="1150"/>
        <end position="1207"/>
    </location>
</feature>
<dbReference type="InterPro" id="IPR011990">
    <property type="entry name" value="TPR-like_helical_dom_sf"/>
</dbReference>
<evidence type="ECO:0000313" key="5">
    <source>
        <dbReference type="EMBL" id="CAD7621857.1"/>
    </source>
</evidence>
<dbReference type="GO" id="GO:0005085">
    <property type="term" value="F:guanyl-nucleotide exchange factor activity"/>
    <property type="evidence" value="ECO:0007669"/>
    <property type="project" value="UniProtKB-KW"/>
</dbReference>
<feature type="domain" description="MABP" evidence="4">
    <location>
        <begin position="42"/>
        <end position="198"/>
    </location>
</feature>
<protein>
    <recommendedName>
        <fullName evidence="7">C-myc promoter-binding protein</fullName>
    </recommendedName>
</protein>
<feature type="compositionally biased region" description="Acidic residues" evidence="2">
    <location>
        <begin position="1117"/>
        <end position="1131"/>
    </location>
</feature>
<evidence type="ECO:0000256" key="2">
    <source>
        <dbReference type="SAM" id="MobiDB-lite"/>
    </source>
</evidence>
<dbReference type="SMART" id="SM00801">
    <property type="entry name" value="dDENN"/>
    <property type="match status" value="1"/>
</dbReference>
<dbReference type="Gene3D" id="1.25.40.10">
    <property type="entry name" value="Tetratricopeptide repeat domain"/>
    <property type="match status" value="1"/>
</dbReference>
<feature type="domain" description="UDENN" evidence="3">
    <location>
        <begin position="190"/>
        <end position="647"/>
    </location>
</feature>
<proteinExistence type="predicted"/>
<dbReference type="InterPro" id="IPR023341">
    <property type="entry name" value="MABP"/>
</dbReference>
<dbReference type="GO" id="GO:0032483">
    <property type="term" value="P:regulation of Rab protein signal transduction"/>
    <property type="evidence" value="ECO:0007669"/>
    <property type="project" value="TreeGrafter"/>
</dbReference>
<dbReference type="OrthoDB" id="75250at2759"/>
<keyword evidence="1" id="KW-0344">Guanine-nucleotide releasing factor</keyword>
<sequence length="1880" mass="211507">MDEKRIADYFVLSGISGESGVTFDDSLVQERLSVPKSVQTPSAPITDITVIIRSAGEVVPNGYTCIETSPLGFAADLNHGSLRSPSLFICYRRGRDKPPLVDIGVLYEGKERVMSDSEIVENTFDGKPANVNNSGSRTFLTFRRARDNAPCNQLVVTDICVILANKGESPPHAFCLINKNLNKGMVGSDVFICYKKSMNRPPLLCYNPIIIGRFPLEDYPHYSLPESVSLFCFPMGATVECWPKRAQQPKPIFSTFVLTSDSAEKVYGAAVTFYEPLVDHRLSDKELQHLTYCTEEDRETKSLHRIKSISILSRWPFFDTFERFLLFLHKTFVISSTTPQKIPLERYISNFMLEIPFPLPNRPKILVQLGANADETVLISQPPEYMPLALTGASFTQMLRNLGPENCLHVLLFALTEQKILLHSLRPDVLTSVAEAVVTMIFPFHWQCPYIPMCPIGLSDVLNAPLPFIVGVDSRYFDHFEPPIDVAAIDLDTNSIYLSESKRLFNPKIMPKKPTRVLKNTLEKLFERLVRPMAATNGATNSAQKVRTNLFNDNLRLKKIERKIEIEIQEAFIRFMATILRNFRSYLLPITRAPTVGATDPSSLFDLQGFIKSRDKTYHKFYSLVMRTQMFTRFIEERSFVSDKNISLAFFDECSEKLESMGDSVDSSSMRLLDFGDYIQNDQTVFIPPPEPIAHDIQYTYQEFGPLDPLLFHKNPTFSTLSRIGSLVNDSEVGLSENSSIIGPSSPMSKRTKQEIRSAQKVARRHADSPMKWSKCLLSYCYSLWFHHLPAYVKANASFKPKPLSTAFDVLLRMQSIGFHPSDEVCYRVMMLLCGIYSEPVLAVKVLFEMKAQKITPNAITYGYYNKAVLESTWPTGDTTGQLMWNKLRNVIVGVAQFRQNTRIRSAKLSQQLQEIETKTNSIQSSSDCGYATNTESITSEPIPPFSRVVTDFRESDAFRERTRSIVRKSGSHLNCLHDFDSAAGVLMTTDLSKFCDGIDCEVNCIRRRHKSVEIDTKDIKDIKDINRESDKNMVPLNSNSPKPYLRSQSFGNDEKIVQKLRYEALKGLTAKLQQNSPNFKKPLSKDKEPEITKRMASSGNAFKTIGGLSRCAEVPEKEEQEEGGGDEVDGEVEVMKNWKNNLNNSKILESKDCESTQTSGQTIRESSVTSNDSKLTTKSSETMDSNKGSENSADLSKSSANKEGLSSFSPLKDAIMNMELFSPEGKVASTLRSSFRIASRFAKSSPSTKTTLSRSSTFHESNHSSSEKTLNKIGSFFRRDLQKTESDSGSKVKSMTRSATLPPVSPSKLTDDKTEFDGKTDKCEAIGNKDCVSTESLDELGTEEDNSRENSLLNLSSQWTNRLAANKHSEYVYSTIKSAANNMATRFSGLKSSLAYSTSSPNNSPSKLMGASNTSGVVTGVATGTANLLSQWATQLAEKFPSNFAFDDDDCSSNNSFDMRRNSFASEEELSERSREGSLGRNFTGFGSNSSASPLFDLLEKHYSSPLEPNIPSTETDMEVVMTSCSRCYTCFSIIYDEEIMEGWTPDDSNLNTCCAFCTSKFVPLLTITINDMRTDLIDDNIEPKESDLNEPSEDVIDSSKSEQTIAQEICQNENHLHKTVNSTPLEPITVPYLSPLVLRKEVENVLSNEGDLCLAKPEFVDEHPIIYWNLIWYFKRVNLPSHLHGLCLYANTFNKNRTQNGDNFKLNDYQRVSVRCMWDNEKLHDDIGSSPLHKLWLESSLSSPLVHALVTDERKLTRGLMRQIITSIQCNDLSTPMKLLITERLKLNAKKSTAKQHSIYRDLLFLSFVALGRENINNSAFDREYRRAFESMTPKDQMGLTAIDKPPSIGIIFCRRFFKELELRPQSDNNLLINSANK</sequence>
<reference evidence="5" key="1">
    <citation type="submission" date="2020-11" db="EMBL/GenBank/DDBJ databases">
        <authorList>
            <person name="Tran Van P."/>
        </authorList>
    </citation>
    <scope>NUCLEOTIDE SEQUENCE</scope>
</reference>
<feature type="region of interest" description="Disordered" evidence="2">
    <location>
        <begin position="1465"/>
        <end position="1484"/>
    </location>
</feature>
<organism evidence="5">
    <name type="scientific">Medioppia subpectinata</name>
    <dbReference type="NCBI Taxonomy" id="1979941"/>
    <lineage>
        <taxon>Eukaryota</taxon>
        <taxon>Metazoa</taxon>
        <taxon>Ecdysozoa</taxon>
        <taxon>Arthropoda</taxon>
        <taxon>Chelicerata</taxon>
        <taxon>Arachnida</taxon>
        <taxon>Acari</taxon>
        <taxon>Acariformes</taxon>
        <taxon>Sarcoptiformes</taxon>
        <taxon>Oribatida</taxon>
        <taxon>Brachypylina</taxon>
        <taxon>Oppioidea</taxon>
        <taxon>Oppiidae</taxon>
        <taxon>Medioppia</taxon>
    </lineage>
</organism>
<dbReference type="Gene3D" id="3.40.50.11500">
    <property type="match status" value="1"/>
</dbReference>
<feature type="compositionally biased region" description="Polar residues" evidence="2">
    <location>
        <begin position="1156"/>
        <end position="1207"/>
    </location>
</feature>
<dbReference type="GO" id="GO:0031410">
    <property type="term" value="C:cytoplasmic vesicle"/>
    <property type="evidence" value="ECO:0007669"/>
    <property type="project" value="TreeGrafter"/>
</dbReference>
<feature type="compositionally biased region" description="Basic and acidic residues" evidence="2">
    <location>
        <begin position="1261"/>
        <end position="1271"/>
    </location>
</feature>
<feature type="compositionally biased region" description="Basic and acidic residues" evidence="2">
    <location>
        <begin position="1310"/>
        <end position="1321"/>
    </location>
</feature>
<name>A0A7R9PUZ6_9ACAR</name>
<dbReference type="Pfam" id="PF03456">
    <property type="entry name" value="uDENN"/>
    <property type="match status" value="1"/>
</dbReference>
<feature type="compositionally biased region" description="Basic and acidic residues" evidence="2">
    <location>
        <begin position="1278"/>
        <end position="1291"/>
    </location>
</feature>
<keyword evidence="6" id="KW-1185">Reference proteome</keyword>